<gene>
    <name evidence="2" type="ORF">GCM10023091_09540</name>
</gene>
<proteinExistence type="predicted"/>
<dbReference type="SUPFAM" id="SSF53756">
    <property type="entry name" value="UDP-Glycosyltransferase/glycogen phosphorylase"/>
    <property type="match status" value="1"/>
</dbReference>
<evidence type="ECO:0000313" key="3">
    <source>
        <dbReference type="Proteomes" id="UP001501508"/>
    </source>
</evidence>
<dbReference type="EMBL" id="BAABEY010000011">
    <property type="protein sequence ID" value="GAA4434503.1"/>
    <property type="molecule type" value="Genomic_DNA"/>
</dbReference>
<dbReference type="CDD" id="cd03801">
    <property type="entry name" value="GT4_PimA-like"/>
    <property type="match status" value="1"/>
</dbReference>
<name>A0ABP8LTL5_9BACT</name>
<feature type="domain" description="Glycosyl transferase family 1" evidence="1">
    <location>
        <begin position="178"/>
        <end position="340"/>
    </location>
</feature>
<evidence type="ECO:0000313" key="2">
    <source>
        <dbReference type="EMBL" id="GAA4434503.1"/>
    </source>
</evidence>
<reference evidence="3" key="1">
    <citation type="journal article" date="2019" name="Int. J. Syst. Evol. Microbiol.">
        <title>The Global Catalogue of Microorganisms (GCM) 10K type strain sequencing project: providing services to taxonomists for standard genome sequencing and annotation.</title>
        <authorList>
            <consortium name="The Broad Institute Genomics Platform"/>
            <consortium name="The Broad Institute Genome Sequencing Center for Infectious Disease"/>
            <person name="Wu L."/>
            <person name="Ma J."/>
        </authorList>
    </citation>
    <scope>NUCLEOTIDE SEQUENCE [LARGE SCALE GENOMIC DNA]</scope>
    <source>
        <strain evidence="3">JCM 31920</strain>
    </source>
</reference>
<keyword evidence="3" id="KW-1185">Reference proteome</keyword>
<dbReference type="PANTHER" id="PTHR12526:SF630">
    <property type="entry name" value="GLYCOSYLTRANSFERASE"/>
    <property type="match status" value="1"/>
</dbReference>
<dbReference type="Proteomes" id="UP001501508">
    <property type="component" value="Unassembled WGS sequence"/>
</dbReference>
<dbReference type="InterPro" id="IPR001296">
    <property type="entry name" value="Glyco_trans_1"/>
</dbReference>
<dbReference type="RefSeq" id="WP_345026930.1">
    <property type="nucleotide sequence ID" value="NZ_BAABEY010000011.1"/>
</dbReference>
<dbReference type="Pfam" id="PF00534">
    <property type="entry name" value="Glycos_transf_1"/>
    <property type="match status" value="1"/>
</dbReference>
<accession>A0ABP8LTL5</accession>
<evidence type="ECO:0000259" key="1">
    <source>
        <dbReference type="Pfam" id="PF00534"/>
    </source>
</evidence>
<comment type="caution">
    <text evidence="2">The sequence shown here is derived from an EMBL/GenBank/DDBJ whole genome shotgun (WGS) entry which is preliminary data.</text>
</comment>
<dbReference type="Gene3D" id="3.40.50.2000">
    <property type="entry name" value="Glycogen Phosphorylase B"/>
    <property type="match status" value="2"/>
</dbReference>
<dbReference type="PANTHER" id="PTHR12526">
    <property type="entry name" value="GLYCOSYLTRANSFERASE"/>
    <property type="match status" value="1"/>
</dbReference>
<protein>
    <recommendedName>
        <fullName evidence="1">Glycosyl transferase family 1 domain-containing protein</fullName>
    </recommendedName>
</protein>
<sequence>MGNKRREVLFIGTFSPPITGQSLAFEASYFNYKGPKNRIDKTPISHSSLGKLATHLVVAFKLLYTLLFKKVDKVYMTCFSTIEGSLSDVIVLFLCHFFRKKAIVHLHGSNFRDVIEKTARPYRWILVQLYRRVDKAIVLSENMREQFDFLLPTGKIEVISNFCDPVLEAIPVNYRESKGLTGNLKIGYLSNLIYSKGILHVVEAVESLLDEGVNIELHVAGKYMGDSYMSENEIRDTFKVKLEERPQIKYYNVVAGEEKLQFYKNIDVFVLPTFYLHEAQPLSIIEAMRAGCVIVSTDYKYIPDLVSPKNGYLVEIDSVDSLCKIFRHILNNSALCRDIQCYNAGIAVKEFSLEKHLFKLYSIFAAD</sequence>
<organism evidence="2 3">
    <name type="scientific">Ravibacter arvi</name>
    <dbReference type="NCBI Taxonomy" id="2051041"/>
    <lineage>
        <taxon>Bacteria</taxon>
        <taxon>Pseudomonadati</taxon>
        <taxon>Bacteroidota</taxon>
        <taxon>Cytophagia</taxon>
        <taxon>Cytophagales</taxon>
        <taxon>Spirosomataceae</taxon>
        <taxon>Ravibacter</taxon>
    </lineage>
</organism>